<comment type="caution">
    <text evidence="7">The sequence shown here is derived from an EMBL/GenBank/DDBJ whole genome shotgun (WGS) entry which is preliminary data.</text>
</comment>
<sequence length="254" mass="29509">MSTTTSEPGSEQQHGINVMKAHILAHKVDFILWALRVCTVCFTIGHFIPFWNPHVSYYKVLVINVIISALRLRQRLPQIFFTRTQLSELVMEDSFHYLSYSIIFFITAPVTLALLPILLFSLLHSASYSLTLLDKLGPNSVWPARIFISLVELQSRTILRLISVTEIILMPLTIIFSLMGRAVFFIPVMYYLFLLLRYSSRRNPYTRNMFHEMRLGLESTANKPETPPILRNILLMIVNYACQLHPTFLREFNR</sequence>
<keyword evidence="5 6" id="KW-0472">Membrane</keyword>
<organism evidence="7">
    <name type="scientific">Menopon gallinae</name>
    <name type="common">poultry shaft louse</name>
    <dbReference type="NCBI Taxonomy" id="328185"/>
    <lineage>
        <taxon>Eukaryota</taxon>
        <taxon>Metazoa</taxon>
        <taxon>Ecdysozoa</taxon>
        <taxon>Arthropoda</taxon>
        <taxon>Hexapoda</taxon>
        <taxon>Insecta</taxon>
        <taxon>Pterygota</taxon>
        <taxon>Neoptera</taxon>
        <taxon>Paraneoptera</taxon>
        <taxon>Psocodea</taxon>
        <taxon>Troctomorpha</taxon>
        <taxon>Phthiraptera</taxon>
        <taxon>Amblycera</taxon>
        <taxon>Menoponidae</taxon>
        <taxon>Menopon</taxon>
    </lineage>
</organism>
<accession>A0AAW2HSF0</accession>
<evidence type="ECO:0000256" key="6">
    <source>
        <dbReference type="SAM" id="Phobius"/>
    </source>
</evidence>
<protein>
    <submittedName>
        <fullName evidence="7">Uncharacterized protein</fullName>
    </submittedName>
</protein>
<reference evidence="7" key="1">
    <citation type="journal article" date="2024" name="Gigascience">
        <title>Chromosome-level genome of the poultry shaft louse Menopon gallinae provides insight into the host-switching and adaptive evolution of parasitic lice.</title>
        <authorList>
            <person name="Xu Y."/>
            <person name="Ma L."/>
            <person name="Liu S."/>
            <person name="Liang Y."/>
            <person name="Liu Q."/>
            <person name="He Z."/>
            <person name="Tian L."/>
            <person name="Duan Y."/>
            <person name="Cai W."/>
            <person name="Li H."/>
            <person name="Song F."/>
        </authorList>
    </citation>
    <scope>NUCLEOTIDE SEQUENCE</scope>
    <source>
        <strain evidence="7">Cailab_2023a</strain>
    </source>
</reference>
<dbReference type="GO" id="GO:0016020">
    <property type="term" value="C:membrane"/>
    <property type="evidence" value="ECO:0007669"/>
    <property type="project" value="UniProtKB-SubCell"/>
</dbReference>
<evidence type="ECO:0000256" key="1">
    <source>
        <dbReference type="ARBA" id="ARBA00004141"/>
    </source>
</evidence>
<comment type="subcellular location">
    <subcellularLocation>
        <location evidence="1">Membrane</location>
        <topology evidence="1">Multi-pass membrane protein</topology>
    </subcellularLocation>
</comment>
<evidence type="ECO:0000256" key="2">
    <source>
        <dbReference type="ARBA" id="ARBA00007322"/>
    </source>
</evidence>
<dbReference type="PANTHER" id="PTHR12703:SF4">
    <property type="entry name" value="TRANSMEMBRANE PROTEIN 33"/>
    <property type="match status" value="1"/>
</dbReference>
<dbReference type="Pfam" id="PF03661">
    <property type="entry name" value="TMEM33_Pom33"/>
    <property type="match status" value="1"/>
</dbReference>
<feature type="transmembrane region" description="Helical" evidence="6">
    <location>
        <begin position="30"/>
        <end position="51"/>
    </location>
</feature>
<name>A0AAW2HSF0_9NEOP</name>
<feature type="transmembrane region" description="Helical" evidence="6">
    <location>
        <begin position="95"/>
        <end position="123"/>
    </location>
</feature>
<keyword evidence="4 6" id="KW-1133">Transmembrane helix</keyword>
<evidence type="ECO:0000313" key="7">
    <source>
        <dbReference type="EMBL" id="KAL0272717.1"/>
    </source>
</evidence>
<proteinExistence type="inferred from homology"/>
<gene>
    <name evidence="7" type="ORF">PYX00_005581</name>
</gene>
<dbReference type="GO" id="GO:0061024">
    <property type="term" value="P:membrane organization"/>
    <property type="evidence" value="ECO:0007669"/>
    <property type="project" value="TreeGrafter"/>
</dbReference>
<dbReference type="AlphaFoldDB" id="A0AAW2HSF0"/>
<feature type="transmembrane region" description="Helical" evidence="6">
    <location>
        <begin position="167"/>
        <end position="193"/>
    </location>
</feature>
<dbReference type="GO" id="GO:0071786">
    <property type="term" value="P:endoplasmic reticulum tubular network organization"/>
    <property type="evidence" value="ECO:0007669"/>
    <property type="project" value="TreeGrafter"/>
</dbReference>
<dbReference type="EMBL" id="JARGDH010000003">
    <property type="protein sequence ID" value="KAL0272717.1"/>
    <property type="molecule type" value="Genomic_DNA"/>
</dbReference>
<dbReference type="InterPro" id="IPR005344">
    <property type="entry name" value="TMEM33/Pom33"/>
</dbReference>
<dbReference type="GO" id="GO:0005783">
    <property type="term" value="C:endoplasmic reticulum"/>
    <property type="evidence" value="ECO:0007669"/>
    <property type="project" value="TreeGrafter"/>
</dbReference>
<evidence type="ECO:0000256" key="4">
    <source>
        <dbReference type="ARBA" id="ARBA00022989"/>
    </source>
</evidence>
<dbReference type="InterPro" id="IPR051645">
    <property type="entry name" value="PER33/POM33_regulator"/>
</dbReference>
<dbReference type="PANTHER" id="PTHR12703">
    <property type="entry name" value="TRANSMEMBRANE PROTEIN 33"/>
    <property type="match status" value="1"/>
</dbReference>
<comment type="similarity">
    <text evidence="2">Belongs to the PER33/POM33 family.</text>
</comment>
<keyword evidence="3 6" id="KW-0812">Transmembrane</keyword>
<evidence type="ECO:0000256" key="5">
    <source>
        <dbReference type="ARBA" id="ARBA00023136"/>
    </source>
</evidence>
<evidence type="ECO:0000256" key="3">
    <source>
        <dbReference type="ARBA" id="ARBA00022692"/>
    </source>
</evidence>